<keyword evidence="3" id="KW-1185">Reference proteome</keyword>
<comment type="caution">
    <text evidence="2">The sequence shown here is derived from an EMBL/GenBank/DDBJ whole genome shotgun (WGS) entry which is preliminary data.</text>
</comment>
<dbReference type="Proteomes" id="UP001390339">
    <property type="component" value="Unassembled WGS sequence"/>
</dbReference>
<dbReference type="InterPro" id="IPR045518">
    <property type="entry name" value="2EXR"/>
</dbReference>
<accession>A0ABR2HZ88</accession>
<evidence type="ECO:0000259" key="1">
    <source>
        <dbReference type="Pfam" id="PF20150"/>
    </source>
</evidence>
<reference evidence="2 3" key="1">
    <citation type="journal article" date="2024" name="IMA Fungus">
        <title>Apiospora arundinis, a panoply of carbohydrate-active enzymes and secondary metabolites.</title>
        <authorList>
            <person name="Sorensen T."/>
            <person name="Petersen C."/>
            <person name="Muurmann A.T."/>
            <person name="Christiansen J.V."/>
            <person name="Brundto M.L."/>
            <person name="Overgaard C.K."/>
            <person name="Boysen A.T."/>
            <person name="Wollenberg R.D."/>
            <person name="Larsen T.O."/>
            <person name="Sorensen J.L."/>
            <person name="Nielsen K.L."/>
            <person name="Sondergaard T.E."/>
        </authorList>
    </citation>
    <scope>NUCLEOTIDE SEQUENCE [LARGE SCALE GENOMIC DNA]</scope>
    <source>
        <strain evidence="2 3">AAU 773</strain>
    </source>
</reference>
<dbReference type="Pfam" id="PF20150">
    <property type="entry name" value="2EXR"/>
    <property type="match status" value="1"/>
</dbReference>
<organism evidence="2 3">
    <name type="scientific">Apiospora arundinis</name>
    <dbReference type="NCBI Taxonomy" id="335852"/>
    <lineage>
        <taxon>Eukaryota</taxon>
        <taxon>Fungi</taxon>
        <taxon>Dikarya</taxon>
        <taxon>Ascomycota</taxon>
        <taxon>Pezizomycotina</taxon>
        <taxon>Sordariomycetes</taxon>
        <taxon>Xylariomycetidae</taxon>
        <taxon>Amphisphaeriales</taxon>
        <taxon>Apiosporaceae</taxon>
        <taxon>Apiospora</taxon>
    </lineage>
</organism>
<feature type="domain" description="2EXR" evidence="1">
    <location>
        <begin position="29"/>
        <end position="60"/>
    </location>
</feature>
<evidence type="ECO:0000313" key="3">
    <source>
        <dbReference type="Proteomes" id="UP001390339"/>
    </source>
</evidence>
<gene>
    <name evidence="2" type="ORF">PGQ11_011295</name>
</gene>
<name>A0ABR2HZ88_9PEZI</name>
<dbReference type="EMBL" id="JAPCWZ010000007">
    <property type="protein sequence ID" value="KAK8855383.1"/>
    <property type="molecule type" value="Genomic_DNA"/>
</dbReference>
<sequence length="236" mass="26590">MTDPAELKESKLFNDEHFAPSKTCHAHEFHHFSRLPLELRLWIWTLSLMHHRFIPIYFVKIGVDVEPGLAAMEFFRIRVPLIQCHMRICPEYDVLYLQGGHRAPFILADVLHDIRAFDPEDEGLMHLVLAHTDQPTFFDVAQPSDLLSGRARRNVIQMMFLPILILTHFCTNGVVLASSDFDDDGGRAAGFQSRPPPVLPQLAESRKESGCAPHTVSEIPGLAVLDVPMSSPLPPV</sequence>
<proteinExistence type="predicted"/>
<evidence type="ECO:0000313" key="2">
    <source>
        <dbReference type="EMBL" id="KAK8855383.1"/>
    </source>
</evidence>
<protein>
    <submittedName>
        <fullName evidence="2">Pectinesterase protein</fullName>
    </submittedName>
</protein>